<accession>A0A9X1LU32</accession>
<protein>
    <submittedName>
        <fullName evidence="6">IclR family transcriptional regulator</fullName>
    </submittedName>
</protein>
<evidence type="ECO:0000256" key="1">
    <source>
        <dbReference type="ARBA" id="ARBA00023015"/>
    </source>
</evidence>
<dbReference type="PROSITE" id="PS51077">
    <property type="entry name" value="HTH_ICLR"/>
    <property type="match status" value="1"/>
</dbReference>
<feature type="domain" description="IclR-ED" evidence="5">
    <location>
        <begin position="72"/>
        <end position="258"/>
    </location>
</feature>
<dbReference type="Gene3D" id="1.10.10.10">
    <property type="entry name" value="Winged helix-like DNA-binding domain superfamily/Winged helix DNA-binding domain"/>
    <property type="match status" value="1"/>
</dbReference>
<keyword evidence="7" id="KW-1185">Reference proteome</keyword>
<comment type="caution">
    <text evidence="6">The sequence shown here is derived from an EMBL/GenBank/DDBJ whole genome shotgun (WGS) entry which is preliminary data.</text>
</comment>
<dbReference type="EMBL" id="JAGTTN010000001">
    <property type="protein sequence ID" value="MCC2031535.1"/>
    <property type="molecule type" value="Genomic_DNA"/>
</dbReference>
<organism evidence="6 7">
    <name type="scientific">Microbacterium allomyrinae</name>
    <dbReference type="NCBI Taxonomy" id="2830666"/>
    <lineage>
        <taxon>Bacteria</taxon>
        <taxon>Bacillati</taxon>
        <taxon>Actinomycetota</taxon>
        <taxon>Actinomycetes</taxon>
        <taxon>Micrococcales</taxon>
        <taxon>Microbacteriaceae</taxon>
        <taxon>Microbacterium</taxon>
    </lineage>
</organism>
<dbReference type="GO" id="GO:0003677">
    <property type="term" value="F:DNA binding"/>
    <property type="evidence" value="ECO:0007669"/>
    <property type="project" value="UniProtKB-KW"/>
</dbReference>
<proteinExistence type="predicted"/>
<dbReference type="SMART" id="SM00346">
    <property type="entry name" value="HTH_ICLR"/>
    <property type="match status" value="1"/>
</dbReference>
<keyword evidence="1" id="KW-0805">Transcription regulation</keyword>
<evidence type="ECO:0000259" key="4">
    <source>
        <dbReference type="PROSITE" id="PS51077"/>
    </source>
</evidence>
<sequence length="261" mass="27870">MTVPTDAAGMEILQKSGAVISALEELGEETAQALAAHVGEPVSSTYRLLASLTSIGWVDATTRRGYFRLGVRFVRVGSLLEDQLSVRDACRPALEALRSHTNATTFLCFLRNDAAVCVERLAGRDVQSLAMRLGDSLPLFRGAAPLALFAFLPDGERDATLKRFAERRRQGEAIPSDKSLRSTLQLVRDRGYSLSDQDVTPGIAGIGAPVFNHRGELEGAISVSGLRNQILSGENDVAEATVHAAAEASRALGAQIQGVRA</sequence>
<gene>
    <name evidence="6" type="ORF">KEC57_04980</name>
</gene>
<dbReference type="Proteomes" id="UP001139354">
    <property type="component" value="Unassembled WGS sequence"/>
</dbReference>
<dbReference type="GO" id="GO:0045892">
    <property type="term" value="P:negative regulation of DNA-templated transcription"/>
    <property type="evidence" value="ECO:0007669"/>
    <property type="project" value="TreeGrafter"/>
</dbReference>
<dbReference type="InterPro" id="IPR005471">
    <property type="entry name" value="Tscrpt_reg_IclR_N"/>
</dbReference>
<dbReference type="GO" id="GO:0003700">
    <property type="term" value="F:DNA-binding transcription factor activity"/>
    <property type="evidence" value="ECO:0007669"/>
    <property type="project" value="TreeGrafter"/>
</dbReference>
<dbReference type="AlphaFoldDB" id="A0A9X1LU32"/>
<reference evidence="6" key="1">
    <citation type="submission" date="2021-04" db="EMBL/GenBank/DDBJ databases">
        <title>Microbacterium tenobrionis sp. nov. and Microbacterium allomyrinae sp. nov., isolated from larvae of Tenobrio molitor and Allomyrina dichotoma, respectively.</title>
        <authorList>
            <person name="Lee S.D."/>
        </authorList>
    </citation>
    <scope>NUCLEOTIDE SEQUENCE</scope>
    <source>
        <strain evidence="6">BWT-G7</strain>
    </source>
</reference>
<keyword evidence="3" id="KW-0804">Transcription</keyword>
<feature type="domain" description="HTH iclR-type" evidence="4">
    <location>
        <begin position="10"/>
        <end position="71"/>
    </location>
</feature>
<dbReference type="RefSeq" id="WP_229383414.1">
    <property type="nucleotide sequence ID" value="NZ_JAGTTN010000001.1"/>
</dbReference>
<dbReference type="InterPro" id="IPR036390">
    <property type="entry name" value="WH_DNA-bd_sf"/>
</dbReference>
<dbReference type="PANTHER" id="PTHR30136">
    <property type="entry name" value="HELIX-TURN-HELIX TRANSCRIPTIONAL REGULATOR, ICLR FAMILY"/>
    <property type="match status" value="1"/>
</dbReference>
<keyword evidence="2" id="KW-0238">DNA-binding</keyword>
<evidence type="ECO:0000313" key="6">
    <source>
        <dbReference type="EMBL" id="MCC2031535.1"/>
    </source>
</evidence>
<dbReference type="SUPFAM" id="SSF46785">
    <property type="entry name" value="Winged helix' DNA-binding domain"/>
    <property type="match status" value="1"/>
</dbReference>
<dbReference type="InterPro" id="IPR029016">
    <property type="entry name" value="GAF-like_dom_sf"/>
</dbReference>
<evidence type="ECO:0000256" key="3">
    <source>
        <dbReference type="ARBA" id="ARBA00023163"/>
    </source>
</evidence>
<evidence type="ECO:0000259" key="5">
    <source>
        <dbReference type="PROSITE" id="PS51078"/>
    </source>
</evidence>
<evidence type="ECO:0000313" key="7">
    <source>
        <dbReference type="Proteomes" id="UP001139354"/>
    </source>
</evidence>
<name>A0A9X1LU32_9MICO</name>
<dbReference type="Pfam" id="PF01614">
    <property type="entry name" value="IclR_C"/>
    <property type="match status" value="1"/>
</dbReference>
<dbReference type="PROSITE" id="PS51078">
    <property type="entry name" value="ICLR_ED"/>
    <property type="match status" value="1"/>
</dbReference>
<dbReference type="InterPro" id="IPR050707">
    <property type="entry name" value="HTH_MetabolicPath_Reg"/>
</dbReference>
<dbReference type="PANTHER" id="PTHR30136:SF35">
    <property type="entry name" value="HTH-TYPE TRANSCRIPTIONAL REGULATOR RV1719"/>
    <property type="match status" value="1"/>
</dbReference>
<evidence type="ECO:0000256" key="2">
    <source>
        <dbReference type="ARBA" id="ARBA00023125"/>
    </source>
</evidence>
<dbReference type="Gene3D" id="3.30.450.40">
    <property type="match status" value="1"/>
</dbReference>
<dbReference type="InterPro" id="IPR014757">
    <property type="entry name" value="Tscrpt_reg_IclR_C"/>
</dbReference>
<dbReference type="Pfam" id="PF09339">
    <property type="entry name" value="HTH_IclR"/>
    <property type="match status" value="1"/>
</dbReference>
<dbReference type="SUPFAM" id="SSF55781">
    <property type="entry name" value="GAF domain-like"/>
    <property type="match status" value="1"/>
</dbReference>
<dbReference type="InterPro" id="IPR036388">
    <property type="entry name" value="WH-like_DNA-bd_sf"/>
</dbReference>